<comment type="caution">
    <text evidence="2">The sequence shown here is derived from an EMBL/GenBank/DDBJ whole genome shotgun (WGS) entry which is preliminary data.</text>
</comment>
<accession>A0AAD2K5F3</accession>
<proteinExistence type="predicted"/>
<evidence type="ECO:0000256" key="1">
    <source>
        <dbReference type="SAM" id="MobiDB-lite"/>
    </source>
</evidence>
<sequence length="282" mass="31575">MSHSTTLNEAYENSVETNIWPRPKQAGELLRRHYGAQTDSPFLALDILVPDGALSAFNPTRLQDINRFVTSGFTPSGDLSGYKARERIPRHSSYYRQDYTANIQVCTSLSCIYKFSDAYISHPTALIFAVHHPSSKQPGSQRPNGPALQGRQPPDLSPGPHLHLAEHGIVLTSSFHVYRAYVIVSARFHPGNESNSLDPAAHADAVSRLVRYLRRRAVRRVPDAGYIDDLAETVRQLPVVISHVEDLAARLRGGDAVSLHWAHKILLRWTFPEFTRGRAKLR</sequence>
<dbReference type="Proteomes" id="UP001295794">
    <property type="component" value="Unassembled WGS sequence"/>
</dbReference>
<name>A0AAD2K5F3_9AGAR</name>
<protein>
    <submittedName>
        <fullName evidence="2">Uncharacterized protein</fullName>
    </submittedName>
</protein>
<gene>
    <name evidence="2" type="ORF">MYCIT1_LOCUS30465</name>
</gene>
<dbReference type="AlphaFoldDB" id="A0AAD2K5F3"/>
<dbReference type="EMBL" id="CAVNYO010000440">
    <property type="protein sequence ID" value="CAK5280032.1"/>
    <property type="molecule type" value="Genomic_DNA"/>
</dbReference>
<reference evidence="2" key="1">
    <citation type="submission" date="2023-11" db="EMBL/GenBank/DDBJ databases">
        <authorList>
            <person name="De Vega J J."/>
            <person name="De Vega J J."/>
        </authorList>
    </citation>
    <scope>NUCLEOTIDE SEQUENCE</scope>
</reference>
<organism evidence="2 3">
    <name type="scientific">Mycena citricolor</name>
    <dbReference type="NCBI Taxonomy" id="2018698"/>
    <lineage>
        <taxon>Eukaryota</taxon>
        <taxon>Fungi</taxon>
        <taxon>Dikarya</taxon>
        <taxon>Basidiomycota</taxon>
        <taxon>Agaricomycotina</taxon>
        <taxon>Agaricomycetes</taxon>
        <taxon>Agaricomycetidae</taxon>
        <taxon>Agaricales</taxon>
        <taxon>Marasmiineae</taxon>
        <taxon>Mycenaceae</taxon>
        <taxon>Mycena</taxon>
    </lineage>
</organism>
<evidence type="ECO:0000313" key="2">
    <source>
        <dbReference type="EMBL" id="CAK5280032.1"/>
    </source>
</evidence>
<keyword evidence="3" id="KW-1185">Reference proteome</keyword>
<feature type="region of interest" description="Disordered" evidence="1">
    <location>
        <begin position="133"/>
        <end position="159"/>
    </location>
</feature>
<evidence type="ECO:0000313" key="3">
    <source>
        <dbReference type="Proteomes" id="UP001295794"/>
    </source>
</evidence>